<keyword evidence="2" id="KW-0812">Transmembrane</keyword>
<sequence length="2095" mass="228359">MTRYFPGGDGVDLGWIFQGQPYLRHHEKSYLGGDNLSGSYSESSSESRCVSRRRLVWGVSIGLFIILISIICVVIYLADLRDYKTRYYTSTGSMKIVQPYSPELADKKSPAYKSLASQFCSQMGQVFAENNFQAKSYRLCEITSMRPGSIIISFIIYFDTTYELTNTGLMSTIHSSLREVNSQHVFGDFVVDRTAITLSTTLSVYEDDPLPPLESSTETFIPPTTTATTSVMETTSTIETTTSTIETTTSTMKSTTSPMETTTPTMEKTSTTSTTKPTTSPMETTTSAMETTTPTMKTTTAYMETTSTTPAMEKTSTTSTTKPTTSPMETTTSAMETTTPTMKTTTSAMETTSTTPAMEKTSTTSTTKPTTSPMETTTSAMETTTPTMKTTTLAMETTSTTPAMEKTSTTSMMKPTTSPMETTTTAMETTSTTSALEKTSTTSTMKPTTSPMETTTPPMETTITPTMKPTSSAIETTTSAMKTTSTTVIPSTVSTSPISSTTPETTTTKQLTSTTTAYLFHADVLFPSITVLAGSNTSLECNIYVNSIWDTVTLHQDSVNGSLLLAVYSSNGTATYPVEHKFVNVTFERNSDGIRVFLIITLQAASSCPSLLHFTCGITMADTFRSSFTNTSALSITAPVHNVTLDMEKGYYAGQRLELTCRTITDLEYGDVFLEVRNQNSNASRETALRSMYASTRNEDCSVNFEWTYRSNFSLDPSLNGSIITCLASNKLLQQTSSDSKKILVITTETTTTTEPFTSSTTTLPFHADVLFPSMTILAGSNASLECNIYVNNSWDKVTLHQNTVNGSLLVAVYSSNGTRSFPGGSNFLNVAFDTPSDGIRVLLNISLRAASSCPSLLQFTCGITMADTLKSSLTNTSSLSITAPVHNVTLDMDTVYYAGQRLELTCRTITDLEYGDVFLEVRNQNFPDSRETALRSMYASTRNEDCSVDFGWTYRSNFSLVPSLNGSIITCLASNKLLQQTSSDSKTILVLTTETTTTTEPFTSSTTTLPFHADVLFPSMTVLAGSNASLECNIYVNNSWDKVTLHQNTVNGSLLVAVYSSNGTRSFPGGSNFLNVAFDTPSDGIRVLLNISLRAASSCPSLLQFTCGITMADTLKSSFTNTSSLSITAPVHNVTLDMDTVYYAGQRLELTCRTITDLEYGDVFLEVRNQNFPASRETALRSMYASTRNEDCSVDFEWTYRSNFSLVPSLNGSIITCLASNKLLQQTSSDSKTILVLTTETTTTTEPFTSSTTTLPFHADVLFPSMTVLAGSNASLECNIYVNNSWDKVTLHQNTVNGSLLVAVYSSNGTRSFPGGSNFLNVAFDTPSDGIRVLLNISLRAASSCPSLLQFTCGITMADTLKSSFTNTSSLSITAPVHNVTLDMDTVYYAGQRLELTCRTITDLEYGDVFLEVRNQNFPASRETALRGMYASTRNEDCSVDFEWIYRSNFSLVPSLNGSIITCLASNKLLQQTSSDSKTILVLTTDVSFEQYSVSGTVGQSVTFKCQTSIPDSFLDSLVILKTSNSTNVTVASYSNGNITNLSGTSVSFQDGVLTMEFLNLQCYDEGQYLCVIHSGNSEVTSPLPLTLQPTVIAGHIPVSLVLNVDIVENTFRHTSIHSCSGEIGYPDADGFLSLTFTDSSKGKTVTYNEKNITASMKVKSEIAVYSYSVTLAEDFQILVLEDRKVRSNCSTVHTVRFYLRVSRAWNMGMFRCEVVTNKGVAQSSVKAEQFYVISGDACDQSNTNTNQSVVFIDHEIQDNCNTYIQCGKDGPYGSKCDSPSNCAYIGKAYCDDCSRATCSEKASTTNMPTSTTESTPVSEYMSCNSTSVYEGESALISCFLFTSSFTSLNLSREDSAIASVVSNGTELVSPAYQGKFDVLYTSSSPRVDITIHSMSCFDQATYTVKMYLGTGNVTSTTFRVIMKVKPGNPTLTLHPDLLEGQNEESHYCTGEVGRPPGNLEIQIKRSSDSDFTRYRPPNQKTTLSLVNSENCSSVTKLTFSVDLTSDSWTNVTVRCVVSGLASNQTSEPQFTSSEYIVTSIPSDFCTNKTGNYYDYHPQGCPFYVWCVNGRPHGQVCAAQNLCMDPEIRTCVLI</sequence>
<dbReference type="GeneID" id="111135241"/>
<dbReference type="InterPro" id="IPR036179">
    <property type="entry name" value="Ig-like_dom_sf"/>
</dbReference>
<keyword evidence="2" id="KW-0472">Membrane</keyword>
<feature type="region of interest" description="Disordered" evidence="1">
    <location>
        <begin position="399"/>
        <end position="507"/>
    </location>
</feature>
<keyword evidence="2" id="KW-1133">Transmembrane helix</keyword>
<evidence type="ECO:0000259" key="3">
    <source>
        <dbReference type="PROSITE" id="PS50024"/>
    </source>
</evidence>
<evidence type="ECO:0000256" key="1">
    <source>
        <dbReference type="SAM" id="MobiDB-lite"/>
    </source>
</evidence>
<dbReference type="InterPro" id="IPR036364">
    <property type="entry name" value="SEA_dom_sf"/>
</dbReference>
<evidence type="ECO:0000313" key="4">
    <source>
        <dbReference type="Proteomes" id="UP000694844"/>
    </source>
</evidence>
<protein>
    <submittedName>
        <fullName evidence="5">Mucin-17-like isoform X1</fullName>
    </submittedName>
</protein>
<dbReference type="PROSITE" id="PS50024">
    <property type="entry name" value="SEA"/>
    <property type="match status" value="1"/>
</dbReference>
<dbReference type="SUPFAM" id="SSF48726">
    <property type="entry name" value="Immunoglobulin"/>
    <property type="match status" value="2"/>
</dbReference>
<dbReference type="RefSeq" id="XP_022340827.1">
    <property type="nucleotide sequence ID" value="XM_022485119.1"/>
</dbReference>
<name>A0A8B8ELP1_CRAVI</name>
<evidence type="ECO:0000313" key="5">
    <source>
        <dbReference type="RefSeq" id="XP_022340827.1"/>
    </source>
</evidence>
<dbReference type="InterPro" id="IPR003599">
    <property type="entry name" value="Ig_sub"/>
</dbReference>
<dbReference type="InterPro" id="IPR013783">
    <property type="entry name" value="Ig-like_fold"/>
</dbReference>
<dbReference type="Pfam" id="PF01390">
    <property type="entry name" value="SEA"/>
    <property type="match status" value="1"/>
</dbReference>
<gene>
    <name evidence="5" type="primary">LOC111135241</name>
</gene>
<evidence type="ECO:0000256" key="2">
    <source>
        <dbReference type="SAM" id="Phobius"/>
    </source>
</evidence>
<feature type="region of interest" description="Disordered" evidence="1">
    <location>
        <begin position="244"/>
        <end position="289"/>
    </location>
</feature>
<feature type="transmembrane region" description="Helical" evidence="2">
    <location>
        <begin position="55"/>
        <end position="78"/>
    </location>
</feature>
<dbReference type="SMART" id="SM00409">
    <property type="entry name" value="IG"/>
    <property type="match status" value="2"/>
</dbReference>
<dbReference type="OrthoDB" id="6100717at2759"/>
<feature type="domain" description="SEA" evidence="3">
    <location>
        <begin position="84"/>
        <end position="203"/>
    </location>
</feature>
<dbReference type="KEGG" id="cvn:111135241"/>
<dbReference type="Proteomes" id="UP000694844">
    <property type="component" value="Chromosome 5"/>
</dbReference>
<reference evidence="5" key="1">
    <citation type="submission" date="2025-08" db="UniProtKB">
        <authorList>
            <consortium name="RefSeq"/>
        </authorList>
    </citation>
    <scope>IDENTIFICATION</scope>
    <source>
        <tissue evidence="5">Whole sample</tissue>
    </source>
</reference>
<accession>A0A8B8ELP1</accession>
<dbReference type="InterPro" id="IPR000082">
    <property type="entry name" value="SEA_dom"/>
</dbReference>
<proteinExistence type="predicted"/>
<organism evidence="4 5">
    <name type="scientific">Crassostrea virginica</name>
    <name type="common">Eastern oyster</name>
    <dbReference type="NCBI Taxonomy" id="6565"/>
    <lineage>
        <taxon>Eukaryota</taxon>
        <taxon>Metazoa</taxon>
        <taxon>Spiralia</taxon>
        <taxon>Lophotrochozoa</taxon>
        <taxon>Mollusca</taxon>
        <taxon>Bivalvia</taxon>
        <taxon>Autobranchia</taxon>
        <taxon>Pteriomorphia</taxon>
        <taxon>Ostreida</taxon>
        <taxon>Ostreoidea</taxon>
        <taxon>Ostreidae</taxon>
        <taxon>Crassostrea</taxon>
    </lineage>
</organism>
<dbReference type="SUPFAM" id="SSF82671">
    <property type="entry name" value="SEA domain"/>
    <property type="match status" value="1"/>
</dbReference>
<feature type="region of interest" description="Disordered" evidence="1">
    <location>
        <begin position="309"/>
        <end position="382"/>
    </location>
</feature>
<dbReference type="Gene3D" id="2.60.40.10">
    <property type="entry name" value="Immunoglobulins"/>
    <property type="match status" value="2"/>
</dbReference>
<keyword evidence="4" id="KW-1185">Reference proteome</keyword>